<evidence type="ECO:0000256" key="2">
    <source>
        <dbReference type="RuleBase" id="RU361185"/>
    </source>
</evidence>
<dbReference type="PANTHER" id="PTHR22762">
    <property type="entry name" value="ALPHA-GLUCOSIDASE"/>
    <property type="match status" value="1"/>
</dbReference>
<dbReference type="Proteomes" id="UP000823634">
    <property type="component" value="Unassembled WGS sequence"/>
</dbReference>
<protein>
    <submittedName>
        <fullName evidence="6">Alpha-glucosidase</fullName>
    </submittedName>
</protein>
<sequence length="647" mass="73494">MVYKIKVGNAFSSNAFHGEFKVLESHLRIEAKEVKNGYQVDISLAPEDRVFGLGESTGSMNKRGRVIVSFNSDNGRHEDDTYSLYSSHNFLLIDGARPLGLFFDSASRLIFDIGHGDKSLLSVKSDKGVDVYLIEGDDPLSITREFLSHLQTSYVPPLWGLGYGQSRFSYFSEKEVKKVARKYRRHKLPLDYICLDIHYMDKFEDFTFNPSRFPDPKGMGDSLLELYGVHIVPIVDAGIKIAPGSKAYEEGISGGFFCLKEDNTPFKAAVWPGYTHFVDFLKPGASEYFGRLFDFYEERGMSGYWLDMNEPSIFYSELTEKAPKSQKKESGDPYWEGNGFLSDYKSFYQYSESGPINHYDVHNLYGGLLSKAVYEHLCSKNGKRPMIFGRSTYIGSHCYGGIWTGDNHSDFAHLSLNVHMMPGLNMAGFLFSGADTGGFGGDCDRELALRWHQFSLFTPLFRNHSAIFTRRQECYSYRGKRDFRTVLSARYRLLPYLYSELLKSALNHDMLIKPLEFVFHDDKAAKGIEDELIVGDSILICPVLERGAKGRDVYLPLDMTLVRFDGKEFSLSPWQKGKRYLPYSTKDVCFFLLPGKSFIVGKPALCAKDIDLHDVTLFGEGPYMQYLDDGESLDIASCEKREIKPDK</sequence>
<dbReference type="InterPro" id="IPR000322">
    <property type="entry name" value="Glyco_hydro_31_TIM"/>
</dbReference>
<dbReference type="AlphaFoldDB" id="A0A9D9DK62"/>
<keyword evidence="2" id="KW-0378">Hydrolase</keyword>
<dbReference type="InterPro" id="IPR017853">
    <property type="entry name" value="GH"/>
</dbReference>
<proteinExistence type="inferred from homology"/>
<dbReference type="Pfam" id="PF13802">
    <property type="entry name" value="Gal_mutarotas_2"/>
    <property type="match status" value="1"/>
</dbReference>
<dbReference type="Pfam" id="PF01055">
    <property type="entry name" value="Glyco_hydro_31_2nd"/>
    <property type="match status" value="1"/>
</dbReference>
<dbReference type="Gene3D" id="2.60.40.4040">
    <property type="match status" value="1"/>
</dbReference>
<evidence type="ECO:0000259" key="4">
    <source>
        <dbReference type="Pfam" id="PF13802"/>
    </source>
</evidence>
<dbReference type="CDD" id="cd14752">
    <property type="entry name" value="GH31_N"/>
    <property type="match status" value="1"/>
</dbReference>
<dbReference type="SUPFAM" id="SSF51445">
    <property type="entry name" value="(Trans)glycosidases"/>
    <property type="match status" value="1"/>
</dbReference>
<feature type="domain" description="Glycoside hydrolase family 31 N-terminal" evidence="4">
    <location>
        <begin position="36"/>
        <end position="112"/>
    </location>
</feature>
<evidence type="ECO:0000259" key="5">
    <source>
        <dbReference type="Pfam" id="PF21365"/>
    </source>
</evidence>
<comment type="similarity">
    <text evidence="1 2">Belongs to the glycosyl hydrolase 31 family.</text>
</comment>
<dbReference type="PANTHER" id="PTHR22762:SF120">
    <property type="entry name" value="HETEROGLYCAN GLUCOSIDASE 1"/>
    <property type="match status" value="1"/>
</dbReference>
<dbReference type="Gene3D" id="2.60.40.1760">
    <property type="entry name" value="glycosyl hydrolase (family 31)"/>
    <property type="match status" value="1"/>
</dbReference>
<evidence type="ECO:0000313" key="7">
    <source>
        <dbReference type="Proteomes" id="UP000823634"/>
    </source>
</evidence>
<keyword evidence="2" id="KW-0326">Glycosidase</keyword>
<feature type="domain" description="Glycosyl hydrolase family 31 C-terminal" evidence="5">
    <location>
        <begin position="510"/>
        <end position="565"/>
    </location>
</feature>
<dbReference type="SUPFAM" id="SSF51011">
    <property type="entry name" value="Glycosyl hydrolase domain"/>
    <property type="match status" value="1"/>
</dbReference>
<dbReference type="GO" id="GO:0004553">
    <property type="term" value="F:hydrolase activity, hydrolyzing O-glycosyl compounds"/>
    <property type="evidence" value="ECO:0007669"/>
    <property type="project" value="InterPro"/>
</dbReference>
<accession>A0A9D9DK62</accession>
<evidence type="ECO:0000259" key="3">
    <source>
        <dbReference type="Pfam" id="PF01055"/>
    </source>
</evidence>
<reference evidence="6" key="2">
    <citation type="journal article" date="2021" name="PeerJ">
        <title>Extensive microbial diversity within the chicken gut microbiome revealed by metagenomics and culture.</title>
        <authorList>
            <person name="Gilroy R."/>
            <person name="Ravi A."/>
            <person name="Getino M."/>
            <person name="Pursley I."/>
            <person name="Horton D.L."/>
            <person name="Alikhan N.F."/>
            <person name="Baker D."/>
            <person name="Gharbi K."/>
            <person name="Hall N."/>
            <person name="Watson M."/>
            <person name="Adriaenssens E.M."/>
            <person name="Foster-Nyarko E."/>
            <person name="Jarju S."/>
            <person name="Secka A."/>
            <person name="Antonio M."/>
            <person name="Oren A."/>
            <person name="Chaudhuri R.R."/>
            <person name="La Ragione R."/>
            <person name="Hildebrand F."/>
            <person name="Pallen M.J."/>
        </authorList>
    </citation>
    <scope>NUCLEOTIDE SEQUENCE</scope>
    <source>
        <strain evidence="6">17113</strain>
    </source>
</reference>
<reference evidence="6" key="1">
    <citation type="submission" date="2020-10" db="EMBL/GenBank/DDBJ databases">
        <authorList>
            <person name="Gilroy R."/>
        </authorList>
    </citation>
    <scope>NUCLEOTIDE SEQUENCE</scope>
    <source>
        <strain evidence="6">17113</strain>
    </source>
</reference>
<comment type="caution">
    <text evidence="6">The sequence shown here is derived from an EMBL/GenBank/DDBJ whole genome shotgun (WGS) entry which is preliminary data.</text>
</comment>
<feature type="domain" description="Glycoside hydrolase family 31 TIM barrel" evidence="3">
    <location>
        <begin position="154"/>
        <end position="499"/>
    </location>
</feature>
<gene>
    <name evidence="6" type="ORF">IAC61_05000</name>
</gene>
<organism evidence="6 7">
    <name type="scientific">Candidatus Alloenteromonas pullistercoris</name>
    <dbReference type="NCBI Taxonomy" id="2840785"/>
    <lineage>
        <taxon>Bacteria</taxon>
        <taxon>Bacillati</taxon>
        <taxon>Bacillota</taxon>
        <taxon>Bacillota incertae sedis</taxon>
        <taxon>Candidatus Alloenteromonas</taxon>
    </lineage>
</organism>
<evidence type="ECO:0000256" key="1">
    <source>
        <dbReference type="ARBA" id="ARBA00007806"/>
    </source>
</evidence>
<dbReference type="GO" id="GO:0005975">
    <property type="term" value="P:carbohydrate metabolic process"/>
    <property type="evidence" value="ECO:0007669"/>
    <property type="project" value="InterPro"/>
</dbReference>
<dbReference type="Gene3D" id="3.20.20.80">
    <property type="entry name" value="Glycosidases"/>
    <property type="match status" value="1"/>
</dbReference>
<evidence type="ECO:0000313" key="6">
    <source>
        <dbReference type="EMBL" id="MBO8426659.1"/>
    </source>
</evidence>
<dbReference type="GO" id="GO:0030246">
    <property type="term" value="F:carbohydrate binding"/>
    <property type="evidence" value="ECO:0007669"/>
    <property type="project" value="InterPro"/>
</dbReference>
<dbReference type="InterPro" id="IPR025887">
    <property type="entry name" value="Glyco_hydro_31_N_dom"/>
</dbReference>
<dbReference type="Pfam" id="PF21365">
    <property type="entry name" value="Glyco_hydro_31_3rd"/>
    <property type="match status" value="1"/>
</dbReference>
<name>A0A9D9DK62_9FIRM</name>
<dbReference type="EMBL" id="JADINA010000032">
    <property type="protein sequence ID" value="MBO8426659.1"/>
    <property type="molecule type" value="Genomic_DNA"/>
</dbReference>
<dbReference type="InterPro" id="IPR011013">
    <property type="entry name" value="Gal_mutarotase_sf_dom"/>
</dbReference>
<dbReference type="SUPFAM" id="SSF74650">
    <property type="entry name" value="Galactose mutarotase-like"/>
    <property type="match status" value="1"/>
</dbReference>
<dbReference type="InterPro" id="IPR048395">
    <property type="entry name" value="Glyco_hydro_31_C"/>
</dbReference>